<dbReference type="Pfam" id="PF13489">
    <property type="entry name" value="Methyltransf_23"/>
    <property type="match status" value="1"/>
</dbReference>
<dbReference type="SUPFAM" id="SSF53335">
    <property type="entry name" value="S-adenosyl-L-methionine-dependent methyltransferases"/>
    <property type="match status" value="1"/>
</dbReference>
<dbReference type="Proteomes" id="UP000077857">
    <property type="component" value="Unassembled WGS sequence"/>
</dbReference>
<dbReference type="InterPro" id="IPR029063">
    <property type="entry name" value="SAM-dependent_MTases_sf"/>
</dbReference>
<proteinExistence type="predicted"/>
<comment type="caution">
    <text evidence="1">The sequence shown here is derived from an EMBL/GenBank/DDBJ whole genome shotgun (WGS) entry which is preliminary data.</text>
</comment>
<dbReference type="EMBL" id="LUUJ01000081">
    <property type="protein sequence ID" value="OAI15564.1"/>
    <property type="molecule type" value="Genomic_DNA"/>
</dbReference>
<dbReference type="AlphaFoldDB" id="A0A177ND77"/>
<sequence>MKQYYDQAFYDSQKTGSLLSAEQYLGYLWGFHTPRSVVDLGCGAGTWLKAAADLGAEKLVGYDGVWNSQQNMVDARIRFNPVDLNQTIRTAEKFDLAMSLEVAEHLEPAVSENFVDSLVALSDVVLFGAAYLGQGGTHHINERLHSDWGAMFQQRSYAIFDLFRPVFWGKAGIDTCYVQNTFLYVNQSHPLYRKLLDQGFRELENLAFMNCVHPELYEVAKKRGRTLREKMNRSPAALLAAIGKELRRAGRKIAKRLSRQE</sequence>
<dbReference type="CDD" id="cd02440">
    <property type="entry name" value="AdoMet_MTases"/>
    <property type="match status" value="1"/>
</dbReference>
<accession>A0A177ND77</accession>
<name>A0A177ND77_9GAMM</name>
<dbReference type="Gene3D" id="3.40.50.150">
    <property type="entry name" value="Vaccinia Virus protein VP39"/>
    <property type="match status" value="1"/>
</dbReference>
<evidence type="ECO:0000313" key="2">
    <source>
        <dbReference type="Proteomes" id="UP000077857"/>
    </source>
</evidence>
<reference evidence="1 2" key="1">
    <citation type="submission" date="2016-03" db="EMBL/GenBank/DDBJ databases">
        <authorList>
            <person name="Ploux O."/>
        </authorList>
    </citation>
    <scope>NUCLEOTIDE SEQUENCE [LARGE SCALE GENOMIC DNA]</scope>
    <source>
        <strain evidence="1 2">R-45378</strain>
    </source>
</reference>
<dbReference type="KEGG" id="mko:MKLM6_0191"/>
<evidence type="ECO:0000313" key="1">
    <source>
        <dbReference type="EMBL" id="OAI15564.1"/>
    </source>
</evidence>
<organism evidence="1 2">
    <name type="scientific">Methylomonas koyamae</name>
    <dbReference type="NCBI Taxonomy" id="702114"/>
    <lineage>
        <taxon>Bacteria</taxon>
        <taxon>Pseudomonadati</taxon>
        <taxon>Pseudomonadota</taxon>
        <taxon>Gammaproteobacteria</taxon>
        <taxon>Methylococcales</taxon>
        <taxon>Methylococcaceae</taxon>
        <taxon>Methylomonas</taxon>
    </lineage>
</organism>
<gene>
    <name evidence="1" type="ORF">A1507_14155</name>
</gene>
<protein>
    <submittedName>
        <fullName evidence="1">Uncharacterized protein</fullName>
    </submittedName>
</protein>
<dbReference type="OrthoDB" id="9791837at2"/>
<dbReference type="RefSeq" id="WP_064040819.1">
    <property type="nucleotide sequence ID" value="NZ_CP023669.1"/>
</dbReference>